<reference evidence="1 2" key="1">
    <citation type="journal article" date="2018" name="Mol. Biol. Evol.">
        <title>Analysis of the draft genome of the red seaweed Gracilariopsis chorda provides insights into genome size evolution in Rhodophyta.</title>
        <authorList>
            <person name="Lee J."/>
            <person name="Yang E.C."/>
            <person name="Graf L."/>
            <person name="Yang J.H."/>
            <person name="Qiu H."/>
            <person name="Zel Zion U."/>
            <person name="Chan C.X."/>
            <person name="Stephens T.G."/>
            <person name="Weber A.P.M."/>
            <person name="Boo G.H."/>
            <person name="Boo S.M."/>
            <person name="Kim K.M."/>
            <person name="Shin Y."/>
            <person name="Jung M."/>
            <person name="Lee S.J."/>
            <person name="Yim H.S."/>
            <person name="Lee J.H."/>
            <person name="Bhattacharya D."/>
            <person name="Yoon H.S."/>
        </authorList>
    </citation>
    <scope>NUCLEOTIDE SEQUENCE [LARGE SCALE GENOMIC DNA]</scope>
    <source>
        <strain evidence="1 2">SKKU-2015</strain>
        <tissue evidence="1">Whole body</tissue>
    </source>
</reference>
<dbReference type="AlphaFoldDB" id="A0A2V3IFI6"/>
<name>A0A2V3IFI6_9FLOR</name>
<gene>
    <name evidence="1" type="ORF">BWQ96_09446</name>
</gene>
<organism evidence="1 2">
    <name type="scientific">Gracilariopsis chorda</name>
    <dbReference type="NCBI Taxonomy" id="448386"/>
    <lineage>
        <taxon>Eukaryota</taxon>
        <taxon>Rhodophyta</taxon>
        <taxon>Florideophyceae</taxon>
        <taxon>Rhodymeniophycidae</taxon>
        <taxon>Gracilariales</taxon>
        <taxon>Gracilariaceae</taxon>
        <taxon>Gracilariopsis</taxon>
    </lineage>
</organism>
<sequence length="76" mass="8549">MPDYVFMLSCNESLLNSDITCHSDLGFLLLRWLATCSGLALVLERNQLLWVAPCKAKEQGFTRLYTPYSQSGLFGT</sequence>
<proteinExistence type="predicted"/>
<dbReference type="Proteomes" id="UP000247409">
    <property type="component" value="Unassembled WGS sequence"/>
</dbReference>
<evidence type="ECO:0000313" key="2">
    <source>
        <dbReference type="Proteomes" id="UP000247409"/>
    </source>
</evidence>
<keyword evidence="2" id="KW-1185">Reference proteome</keyword>
<comment type="caution">
    <text evidence="1">The sequence shown here is derived from an EMBL/GenBank/DDBJ whole genome shotgun (WGS) entry which is preliminary data.</text>
</comment>
<accession>A0A2V3IFI6</accession>
<dbReference type="EMBL" id="NBIV01000257">
    <property type="protein sequence ID" value="PXF40856.1"/>
    <property type="molecule type" value="Genomic_DNA"/>
</dbReference>
<protein>
    <submittedName>
        <fullName evidence="1">Uncharacterized protein</fullName>
    </submittedName>
</protein>
<evidence type="ECO:0000313" key="1">
    <source>
        <dbReference type="EMBL" id="PXF40856.1"/>
    </source>
</evidence>